<dbReference type="Gene3D" id="3.20.20.10">
    <property type="entry name" value="Alanine racemase"/>
    <property type="match status" value="1"/>
</dbReference>
<dbReference type="Pfam" id="PF14031">
    <property type="entry name" value="D-ser_dehydrat"/>
    <property type="match status" value="1"/>
</dbReference>
<dbReference type="PANTHER" id="PTHR28004">
    <property type="entry name" value="ZGC:162816-RELATED"/>
    <property type="match status" value="1"/>
</dbReference>
<dbReference type="GO" id="GO:0036088">
    <property type="term" value="P:D-serine catabolic process"/>
    <property type="evidence" value="ECO:0007669"/>
    <property type="project" value="TreeGrafter"/>
</dbReference>
<dbReference type="SUPFAM" id="SSF51419">
    <property type="entry name" value="PLP-binding barrel"/>
    <property type="match status" value="1"/>
</dbReference>
<dbReference type="RefSeq" id="WP_067760227.1">
    <property type="nucleotide sequence ID" value="NZ_CP015772.1"/>
</dbReference>
<reference evidence="4 5" key="1">
    <citation type="submission" date="2016-05" db="EMBL/GenBank/DDBJ databases">
        <title>Niabella ginsenosidivorans BS26 whole genome sequencing.</title>
        <authorList>
            <person name="Im W.T."/>
            <person name="Siddiqi M.Z."/>
        </authorList>
    </citation>
    <scope>NUCLEOTIDE SEQUENCE [LARGE SCALE GENOMIC DNA]</scope>
    <source>
        <strain evidence="4 5">BS26</strain>
    </source>
</reference>
<keyword evidence="5" id="KW-1185">Reference proteome</keyword>
<evidence type="ECO:0000256" key="1">
    <source>
        <dbReference type="ARBA" id="ARBA00005323"/>
    </source>
</evidence>
<dbReference type="AlphaFoldDB" id="A0A1A9I941"/>
<dbReference type="KEGG" id="nia:A8C56_20425"/>
<keyword evidence="2" id="KW-0456">Lyase</keyword>
<evidence type="ECO:0000313" key="4">
    <source>
        <dbReference type="EMBL" id="ANH83034.1"/>
    </source>
</evidence>
<dbReference type="OrthoDB" id="9788869at2"/>
<dbReference type="CDD" id="cd06821">
    <property type="entry name" value="PLPDE_III_D-TA"/>
    <property type="match status" value="1"/>
</dbReference>
<comment type="similarity">
    <text evidence="1">Belongs to the DSD1 family.</text>
</comment>
<dbReference type="InterPro" id="IPR042208">
    <property type="entry name" value="D-ser_dehydrat-like_sf"/>
</dbReference>
<dbReference type="InterPro" id="IPR026956">
    <property type="entry name" value="D-ser_dehydrat-like_dom"/>
</dbReference>
<dbReference type="SMART" id="SM01119">
    <property type="entry name" value="D-ser_dehydrat"/>
    <property type="match status" value="1"/>
</dbReference>
<dbReference type="InterPro" id="IPR051466">
    <property type="entry name" value="D-amino_acid_metab_enzyme"/>
</dbReference>
<dbReference type="PANTHER" id="PTHR28004:SF2">
    <property type="entry name" value="D-SERINE DEHYDRATASE"/>
    <property type="match status" value="1"/>
</dbReference>
<evidence type="ECO:0000259" key="3">
    <source>
        <dbReference type="SMART" id="SM01119"/>
    </source>
</evidence>
<dbReference type="EMBL" id="CP015772">
    <property type="protein sequence ID" value="ANH83034.1"/>
    <property type="molecule type" value="Genomic_DNA"/>
</dbReference>
<dbReference type="InterPro" id="IPR001608">
    <property type="entry name" value="Ala_racemase_N"/>
</dbReference>
<name>A0A1A9I941_9BACT</name>
<dbReference type="Pfam" id="PF01168">
    <property type="entry name" value="Ala_racemase_N"/>
    <property type="match status" value="1"/>
</dbReference>
<dbReference type="GO" id="GO:0008721">
    <property type="term" value="F:D-serine ammonia-lyase activity"/>
    <property type="evidence" value="ECO:0007669"/>
    <property type="project" value="TreeGrafter"/>
</dbReference>
<feature type="domain" description="D-serine dehydratase-like" evidence="3">
    <location>
        <begin position="259"/>
        <end position="349"/>
    </location>
</feature>
<protein>
    <submittedName>
        <fullName evidence="4">Threonine aldolase</fullName>
    </submittedName>
</protein>
<dbReference type="Proteomes" id="UP000077667">
    <property type="component" value="Chromosome"/>
</dbReference>
<dbReference type="Gene3D" id="2.40.37.20">
    <property type="entry name" value="D-serine dehydratase-like domain"/>
    <property type="match status" value="1"/>
</dbReference>
<proteinExistence type="inferred from homology"/>
<gene>
    <name evidence="4" type="ORF">A8C56_20425</name>
</gene>
<accession>A0A1A9I941</accession>
<dbReference type="STRING" id="1176587.A8C56_20425"/>
<dbReference type="InterPro" id="IPR029066">
    <property type="entry name" value="PLP-binding_barrel"/>
</dbReference>
<organism evidence="4 5">
    <name type="scientific">Niabella ginsenosidivorans</name>
    <dbReference type="NCBI Taxonomy" id="1176587"/>
    <lineage>
        <taxon>Bacteria</taxon>
        <taxon>Pseudomonadati</taxon>
        <taxon>Bacteroidota</taxon>
        <taxon>Chitinophagia</taxon>
        <taxon>Chitinophagales</taxon>
        <taxon>Chitinophagaceae</taxon>
        <taxon>Niabella</taxon>
    </lineage>
</organism>
<evidence type="ECO:0000256" key="2">
    <source>
        <dbReference type="ARBA" id="ARBA00023239"/>
    </source>
</evidence>
<evidence type="ECO:0000313" key="5">
    <source>
        <dbReference type="Proteomes" id="UP000077667"/>
    </source>
</evidence>
<sequence>MSEWYRINNINEVDTPALVVYPQRVKANIALALSMVGNADRLRPHVKTHKTKEITRLMLEAGITRFKCATIAEAEMLAMVNAPDVLLAYQPVGPKISRLLELISKYPQTRFSCLVDNTEAAVKIDEAAQGASAVIKVYIDINVGMNRTGILPEKVFVLFKEICALKNIRFIGLHAYDGHITDPDYEIRKQQSDAVFDQVTKIKDAIMNAGSVKPALIIGGSPTFSVHARRADVECSPGTFVYWDYGYATRYKEHLFQPAALVVTRVISLPEAGIVCTDLGHKSVAAENPLNDRVHFLNAPDVLFEGQSEEHLKLRADKEHLFKIGEALYGMPVHICPTCALYERAIVVENGIAAGEWENTARDRKITV</sequence>